<feature type="compositionally biased region" description="Basic and acidic residues" evidence="1">
    <location>
        <begin position="123"/>
        <end position="141"/>
    </location>
</feature>
<sequence length="322" mass="38032">MGKNRKKNGVIRKFFQRQWNYSTVVITFNLVLSLYLMIIIEKQYYLTFDQDEKIRQEIHESVKQNCKHQLESMLKQQETNQFNYPQGYSTLQKNDILTSSLYVQKNKYDEQTSQTNETSLNDKIIKNDSQKHKDNNKLKKEEENEKIKMNKINLSSIYSKISPENLAGKIHKNLSTANFISFQLIYNDRVEKSLNQKIFEKIFEKIYTFGEDPLVCLAAEKQNTIVLVGCDISTQVFQDTKNVYLAQCQNNKEICWYYYQGRAFGFSPNKEVDLTYCDKFNPLDENRLCISLNEKDKERRIGILNRSEQISGFNLQIYILNI</sequence>
<dbReference type="InParanoid" id="A0CCS2"/>
<accession>A0CCS2</accession>
<name>A0CCS2_PARTE</name>
<evidence type="ECO:0000313" key="3">
    <source>
        <dbReference type="EMBL" id="CAK68589.1"/>
    </source>
</evidence>
<organism evidence="3 4">
    <name type="scientific">Paramecium tetraurelia</name>
    <dbReference type="NCBI Taxonomy" id="5888"/>
    <lineage>
        <taxon>Eukaryota</taxon>
        <taxon>Sar</taxon>
        <taxon>Alveolata</taxon>
        <taxon>Ciliophora</taxon>
        <taxon>Intramacronucleata</taxon>
        <taxon>Oligohymenophorea</taxon>
        <taxon>Peniculida</taxon>
        <taxon>Parameciidae</taxon>
        <taxon>Paramecium</taxon>
    </lineage>
</organism>
<feature type="region of interest" description="Disordered" evidence="1">
    <location>
        <begin position="112"/>
        <end position="141"/>
    </location>
</feature>
<reference evidence="3 4" key="1">
    <citation type="journal article" date="2006" name="Nature">
        <title>Global trends of whole-genome duplications revealed by the ciliate Paramecium tetraurelia.</title>
        <authorList>
            <consortium name="Genoscope"/>
            <person name="Aury J.-M."/>
            <person name="Jaillon O."/>
            <person name="Duret L."/>
            <person name="Noel B."/>
            <person name="Jubin C."/>
            <person name="Porcel B.M."/>
            <person name="Segurens B."/>
            <person name="Daubin V."/>
            <person name="Anthouard V."/>
            <person name="Aiach N."/>
            <person name="Arnaiz O."/>
            <person name="Billaut A."/>
            <person name="Beisson J."/>
            <person name="Blanc I."/>
            <person name="Bouhouche K."/>
            <person name="Camara F."/>
            <person name="Duharcourt S."/>
            <person name="Guigo R."/>
            <person name="Gogendeau D."/>
            <person name="Katinka M."/>
            <person name="Keller A.-M."/>
            <person name="Kissmehl R."/>
            <person name="Klotz C."/>
            <person name="Koll F."/>
            <person name="Le Moue A."/>
            <person name="Lepere C."/>
            <person name="Malinsky S."/>
            <person name="Nowacki M."/>
            <person name="Nowak J.K."/>
            <person name="Plattner H."/>
            <person name="Poulain J."/>
            <person name="Ruiz F."/>
            <person name="Serrano V."/>
            <person name="Zagulski M."/>
            <person name="Dessen P."/>
            <person name="Betermier M."/>
            <person name="Weissenbach J."/>
            <person name="Scarpelli C."/>
            <person name="Schachter V."/>
            <person name="Sperling L."/>
            <person name="Meyer E."/>
            <person name="Cohen J."/>
            <person name="Wincker P."/>
        </authorList>
    </citation>
    <scope>NUCLEOTIDE SEQUENCE [LARGE SCALE GENOMIC DNA]</scope>
    <source>
        <strain evidence="3 4">Stock d4-2</strain>
    </source>
</reference>
<dbReference type="RefSeq" id="XP_001435986.1">
    <property type="nucleotide sequence ID" value="XM_001435949.1"/>
</dbReference>
<evidence type="ECO:0000313" key="4">
    <source>
        <dbReference type="Proteomes" id="UP000000600"/>
    </source>
</evidence>
<dbReference type="KEGG" id="ptm:GSPATT00037374001"/>
<gene>
    <name evidence="3" type="ORF">GSPATT00037374001</name>
</gene>
<evidence type="ECO:0000256" key="1">
    <source>
        <dbReference type="SAM" id="MobiDB-lite"/>
    </source>
</evidence>
<feature type="transmembrane region" description="Helical" evidence="2">
    <location>
        <begin position="21"/>
        <end position="40"/>
    </location>
</feature>
<dbReference type="GeneID" id="5021771"/>
<dbReference type="OrthoDB" id="313301at2759"/>
<protein>
    <recommendedName>
        <fullName evidence="5">TLDc domain-containing protein</fullName>
    </recommendedName>
</protein>
<evidence type="ECO:0000256" key="2">
    <source>
        <dbReference type="SAM" id="Phobius"/>
    </source>
</evidence>
<evidence type="ECO:0008006" key="5">
    <source>
        <dbReference type="Google" id="ProtNLM"/>
    </source>
</evidence>
<dbReference type="HOGENOM" id="CLU_864522_0_0_1"/>
<dbReference type="EMBL" id="CT868061">
    <property type="protein sequence ID" value="CAK68589.1"/>
    <property type="molecule type" value="Genomic_DNA"/>
</dbReference>
<dbReference type="AlphaFoldDB" id="A0CCS2"/>
<keyword evidence="4" id="KW-1185">Reference proteome</keyword>
<dbReference type="Proteomes" id="UP000000600">
    <property type="component" value="Unassembled WGS sequence"/>
</dbReference>
<feature type="compositionally biased region" description="Polar residues" evidence="1">
    <location>
        <begin position="112"/>
        <end position="121"/>
    </location>
</feature>
<keyword evidence="2" id="KW-0472">Membrane</keyword>
<keyword evidence="2" id="KW-1133">Transmembrane helix</keyword>
<proteinExistence type="predicted"/>
<keyword evidence="2" id="KW-0812">Transmembrane</keyword>